<protein>
    <submittedName>
        <fullName evidence="1">3820_t:CDS:1</fullName>
    </submittedName>
</protein>
<proteinExistence type="predicted"/>
<accession>A0A9N8WSP1</accession>
<evidence type="ECO:0000313" key="1">
    <source>
        <dbReference type="EMBL" id="CAG8492187.1"/>
    </source>
</evidence>
<dbReference type="OrthoDB" id="289721at2759"/>
<dbReference type="Proteomes" id="UP000789759">
    <property type="component" value="Unassembled WGS sequence"/>
</dbReference>
<gene>
    <name evidence="1" type="ORF">CPELLU_LOCUS2034</name>
</gene>
<dbReference type="EMBL" id="CAJVQA010000833">
    <property type="protein sequence ID" value="CAG8492187.1"/>
    <property type="molecule type" value="Genomic_DNA"/>
</dbReference>
<name>A0A9N8WSP1_9GLOM</name>
<evidence type="ECO:0000313" key="2">
    <source>
        <dbReference type="Proteomes" id="UP000789759"/>
    </source>
</evidence>
<reference evidence="1" key="1">
    <citation type="submission" date="2021-06" db="EMBL/GenBank/DDBJ databases">
        <authorList>
            <person name="Kallberg Y."/>
            <person name="Tangrot J."/>
            <person name="Rosling A."/>
        </authorList>
    </citation>
    <scope>NUCLEOTIDE SEQUENCE</scope>
    <source>
        <strain evidence="1">FL966</strain>
    </source>
</reference>
<keyword evidence="2" id="KW-1185">Reference proteome</keyword>
<organism evidence="1 2">
    <name type="scientific">Cetraspora pellucida</name>
    <dbReference type="NCBI Taxonomy" id="1433469"/>
    <lineage>
        <taxon>Eukaryota</taxon>
        <taxon>Fungi</taxon>
        <taxon>Fungi incertae sedis</taxon>
        <taxon>Mucoromycota</taxon>
        <taxon>Glomeromycotina</taxon>
        <taxon>Glomeromycetes</taxon>
        <taxon>Diversisporales</taxon>
        <taxon>Gigasporaceae</taxon>
        <taxon>Cetraspora</taxon>
    </lineage>
</organism>
<dbReference type="AlphaFoldDB" id="A0A9N8WSP1"/>
<sequence>MQLSGKSDGKSSKLGGSAFSFNEIYERLKEFSQNLTKNKYARSRLYFAKMDVQYDFPNFPTFARESAQKIPNSVFIDRVKESYLDRENILDLLEKHIKYNLIKSLFVITK</sequence>
<comment type="caution">
    <text evidence="1">The sequence shown here is derived from an EMBL/GenBank/DDBJ whole genome shotgun (WGS) entry which is preliminary data.</text>
</comment>